<evidence type="ECO:0000313" key="2">
    <source>
        <dbReference type="EMBL" id="EFI34088.1"/>
    </source>
</evidence>
<proteinExistence type="predicted"/>
<dbReference type="InterPro" id="IPR054597">
    <property type="entry name" value="FeeM_cat"/>
</dbReference>
<reference evidence="2" key="1">
    <citation type="submission" date="2010-05" db="EMBL/GenBank/DDBJ databases">
        <title>The draft genome of Desulfonatronospira thiodismutans ASO3-1.</title>
        <authorList>
            <consortium name="US DOE Joint Genome Institute (JGI-PGF)"/>
            <person name="Lucas S."/>
            <person name="Copeland A."/>
            <person name="Lapidus A."/>
            <person name="Cheng J.-F."/>
            <person name="Bruce D."/>
            <person name="Goodwin L."/>
            <person name="Pitluck S."/>
            <person name="Chertkov O."/>
            <person name="Brettin T."/>
            <person name="Detter J.C."/>
            <person name="Han C."/>
            <person name="Land M.L."/>
            <person name="Hauser L."/>
            <person name="Kyrpides N."/>
            <person name="Mikhailova N."/>
            <person name="Muyzer G."/>
            <person name="Woyke T."/>
        </authorList>
    </citation>
    <scope>NUCLEOTIDE SEQUENCE [LARGE SCALE GENOMIC DNA]</scope>
    <source>
        <strain evidence="2">ASO3-1</strain>
    </source>
</reference>
<keyword evidence="3" id="KW-1185">Reference proteome</keyword>
<accession>D6STS2</accession>
<dbReference type="Pfam" id="PF21926">
    <property type="entry name" value="FeeM"/>
    <property type="match status" value="1"/>
</dbReference>
<dbReference type="Proteomes" id="UP000005496">
    <property type="component" value="Unassembled WGS sequence"/>
</dbReference>
<dbReference type="EMBL" id="ACJN02000003">
    <property type="protein sequence ID" value="EFI34088.1"/>
    <property type="molecule type" value="Genomic_DNA"/>
</dbReference>
<feature type="domain" description="N-acetyltransferase" evidence="1">
    <location>
        <begin position="3"/>
        <end position="171"/>
    </location>
</feature>
<comment type="caution">
    <text evidence="2">The sequence shown here is derived from an EMBL/GenBank/DDBJ whole genome shotgun (WGS) entry which is preliminary data.</text>
</comment>
<organism evidence="2 3">
    <name type="scientific">Desulfonatronospira thiodismutans ASO3-1</name>
    <dbReference type="NCBI Taxonomy" id="555779"/>
    <lineage>
        <taxon>Bacteria</taxon>
        <taxon>Pseudomonadati</taxon>
        <taxon>Thermodesulfobacteriota</taxon>
        <taxon>Desulfovibrionia</taxon>
        <taxon>Desulfovibrionales</taxon>
        <taxon>Desulfonatronovibrionaceae</taxon>
        <taxon>Desulfonatronospira</taxon>
    </lineage>
</organism>
<evidence type="ECO:0000259" key="1">
    <source>
        <dbReference type="PROSITE" id="PS51186"/>
    </source>
</evidence>
<dbReference type="PROSITE" id="PS51186">
    <property type="entry name" value="GNAT"/>
    <property type="match status" value="1"/>
</dbReference>
<gene>
    <name evidence="2" type="ORF">Dthio_PD1428</name>
</gene>
<dbReference type="GO" id="GO:0016747">
    <property type="term" value="F:acyltransferase activity, transferring groups other than amino-acyl groups"/>
    <property type="evidence" value="ECO:0007669"/>
    <property type="project" value="InterPro"/>
</dbReference>
<sequence>MGCEIRIARTDSEKERIFRFRYKVYIEEMNRPAHADHDKRMITDWLDDTGTLIYAVDNGTVVGTVRVNLKRHGDIEFENEYDVRMFNPYYPKRLSSTTKFMVDPKYRGGTIMNRLIQYLYAYGLENGIYFDFINVNEPLFKFYSRLGYRSYKDNFHHPEFGEVVPMVLAMNDRHYLETVKSPLARFAAKYAASDRAGEDVRFFYREILGTDIPGY</sequence>
<protein>
    <submittedName>
        <fullName evidence="2">GCN5-related N-acetyltransferase</fullName>
    </submittedName>
</protein>
<name>D6STS2_9BACT</name>
<dbReference type="SUPFAM" id="SSF55729">
    <property type="entry name" value="Acyl-CoA N-acyltransferases (Nat)"/>
    <property type="match status" value="1"/>
</dbReference>
<dbReference type="InterPro" id="IPR016181">
    <property type="entry name" value="Acyl_CoA_acyltransferase"/>
</dbReference>
<dbReference type="OrthoDB" id="5241243at2"/>
<evidence type="ECO:0000313" key="3">
    <source>
        <dbReference type="Proteomes" id="UP000005496"/>
    </source>
</evidence>
<dbReference type="Gene3D" id="3.40.630.30">
    <property type="match status" value="1"/>
</dbReference>
<dbReference type="eggNOG" id="COG3176">
    <property type="taxonomic scope" value="Bacteria"/>
</dbReference>
<dbReference type="InterPro" id="IPR000182">
    <property type="entry name" value="GNAT_dom"/>
</dbReference>
<dbReference type="RefSeq" id="WP_008871437.1">
    <property type="nucleotide sequence ID" value="NZ_ACJN02000003.1"/>
</dbReference>
<dbReference type="AlphaFoldDB" id="D6STS2"/>